<sequence length="213" mass="23038">MTEPVEGRQRQILEFLRTHARQYSYPPTVREIGHAVGLSSSSTVQNHLNALETKGLIRRDPTKSRTVEVVGDAVMEAPVASNVLRLPLVGRVAAGTPLLAEQNVEDHITVGPEIAGGDDAYALTVHGDSMIGAGINDGDIVLVRPRHDAPADGTIVVARIENETTGEAEVTVKRFFRESDRIRLQPENPSLEPIYARDLAIEGVVTAVIRVIG</sequence>
<evidence type="ECO:0000256" key="9">
    <source>
        <dbReference type="ARBA" id="ARBA00023163"/>
    </source>
</evidence>
<keyword evidence="8 12" id="KW-0238">DNA-binding</keyword>
<keyword evidence="2 12" id="KW-0678">Repressor</keyword>
<dbReference type="PRINTS" id="PR00726">
    <property type="entry name" value="LEXASERPTASE"/>
</dbReference>
<dbReference type="SUPFAM" id="SSF46785">
    <property type="entry name" value="Winged helix' DNA-binding domain"/>
    <property type="match status" value="1"/>
</dbReference>
<dbReference type="Proteomes" id="UP000248724">
    <property type="component" value="Unassembled WGS sequence"/>
</dbReference>
<keyword evidence="7 12" id="KW-0805">Transcription regulation</keyword>
<proteinExistence type="inferred from homology"/>
<evidence type="ECO:0000259" key="14">
    <source>
        <dbReference type="Pfam" id="PF00717"/>
    </source>
</evidence>
<dbReference type="EMBL" id="JAEKNS010000124">
    <property type="protein sequence ID" value="MBJ7595552.1"/>
    <property type="molecule type" value="Genomic_DNA"/>
</dbReference>
<feature type="DNA-binding region" description="H-T-H motif" evidence="12">
    <location>
        <begin position="29"/>
        <end position="49"/>
    </location>
</feature>
<feature type="domain" description="Peptidase S24/S26A/S26B/S26C" evidence="14">
    <location>
        <begin position="87"/>
        <end position="205"/>
    </location>
</feature>
<evidence type="ECO:0000256" key="1">
    <source>
        <dbReference type="ARBA" id="ARBA00007484"/>
    </source>
</evidence>
<feature type="domain" description="LexA repressor DNA-binding" evidence="15">
    <location>
        <begin position="7"/>
        <end position="66"/>
    </location>
</feature>
<gene>
    <name evidence="12 16" type="primary">lexA</name>
    <name evidence="17" type="ORF">DLM65_04000</name>
    <name evidence="16" type="ORF">JF886_11970</name>
</gene>
<feature type="site" description="Cleavage; by autolysis" evidence="12">
    <location>
        <begin position="94"/>
        <end position="95"/>
    </location>
</feature>
<dbReference type="CDD" id="cd06529">
    <property type="entry name" value="S24_LexA-like"/>
    <property type="match status" value="1"/>
</dbReference>
<reference evidence="17 18" key="1">
    <citation type="journal article" date="2017" name="Nature">
        <title>Atmospheric trace gases support primary production in Antarctic desert surface soil.</title>
        <authorList>
            <person name="Ji M."/>
            <person name="Greening C."/>
            <person name="Vanwonterghem I."/>
            <person name="Carere C.R."/>
            <person name="Bay S.K."/>
            <person name="Steen J.A."/>
            <person name="Montgomery K."/>
            <person name="Lines T."/>
            <person name="Beardall J."/>
            <person name="van Dorst J."/>
            <person name="Snape I."/>
            <person name="Stott M.B."/>
            <person name="Hugenholtz P."/>
            <person name="Ferrari B.C."/>
        </authorList>
    </citation>
    <scope>NUCLEOTIDE SEQUENCE [LARGE SCALE GENOMIC DNA]</scope>
    <source>
        <strain evidence="17">RRmetagenome_bin12</strain>
    </source>
</reference>
<dbReference type="RefSeq" id="WP_337312764.1">
    <property type="nucleotide sequence ID" value="NZ_JAEKNS010000124.1"/>
</dbReference>
<evidence type="ECO:0000256" key="6">
    <source>
        <dbReference type="ARBA" id="ARBA00022813"/>
    </source>
</evidence>
<evidence type="ECO:0000256" key="3">
    <source>
        <dbReference type="ARBA" id="ARBA00022705"/>
    </source>
</evidence>
<keyword evidence="5 12" id="KW-0378">Hydrolase</keyword>
<protein>
    <recommendedName>
        <fullName evidence="12">LexA repressor</fullName>
        <ecNumber evidence="12">3.4.21.88</ecNumber>
    </recommendedName>
</protein>
<dbReference type="Gene3D" id="1.10.10.10">
    <property type="entry name" value="Winged helix-like DNA-binding domain superfamily/Winged helix DNA-binding domain"/>
    <property type="match status" value="1"/>
</dbReference>
<dbReference type="PANTHER" id="PTHR33516">
    <property type="entry name" value="LEXA REPRESSOR"/>
    <property type="match status" value="1"/>
</dbReference>
<evidence type="ECO:0000256" key="8">
    <source>
        <dbReference type="ARBA" id="ARBA00023125"/>
    </source>
</evidence>
<dbReference type="SUPFAM" id="SSF51306">
    <property type="entry name" value="LexA/Signal peptidase"/>
    <property type="match status" value="1"/>
</dbReference>
<dbReference type="InterPro" id="IPR050077">
    <property type="entry name" value="LexA_repressor"/>
</dbReference>
<dbReference type="Proteomes" id="UP000606991">
    <property type="component" value="Unassembled WGS sequence"/>
</dbReference>
<evidence type="ECO:0000256" key="5">
    <source>
        <dbReference type="ARBA" id="ARBA00022801"/>
    </source>
</evidence>
<dbReference type="NCBIfam" id="TIGR00498">
    <property type="entry name" value="lexA"/>
    <property type="match status" value="1"/>
</dbReference>
<keyword evidence="6 12" id="KW-0068">Autocatalytic cleavage</keyword>
<evidence type="ECO:0000256" key="11">
    <source>
        <dbReference type="ARBA" id="ARBA00023236"/>
    </source>
</evidence>
<evidence type="ECO:0000256" key="13">
    <source>
        <dbReference type="RuleBase" id="RU003991"/>
    </source>
</evidence>
<dbReference type="Gene3D" id="2.10.109.10">
    <property type="entry name" value="Umud Fragment, subunit A"/>
    <property type="match status" value="1"/>
</dbReference>
<evidence type="ECO:0000313" key="16">
    <source>
        <dbReference type="EMBL" id="MBJ7595552.1"/>
    </source>
</evidence>
<keyword evidence="11 12" id="KW-0742">SOS response</keyword>
<dbReference type="HAMAP" id="MF_00015">
    <property type="entry name" value="LexA"/>
    <property type="match status" value="1"/>
</dbReference>
<evidence type="ECO:0000256" key="12">
    <source>
        <dbReference type="HAMAP-Rule" id="MF_00015"/>
    </source>
</evidence>
<accession>A0A2W5ZAF3</accession>
<dbReference type="InterPro" id="IPR036390">
    <property type="entry name" value="WH_DNA-bd_sf"/>
</dbReference>
<keyword evidence="3 12" id="KW-0235">DNA replication</keyword>
<comment type="caution">
    <text evidence="17">The sequence shown here is derived from an EMBL/GenBank/DDBJ whole genome shotgun (WGS) entry which is preliminary data.</text>
</comment>
<dbReference type="InterPro" id="IPR011991">
    <property type="entry name" value="ArsR-like_HTH"/>
</dbReference>
<evidence type="ECO:0000256" key="4">
    <source>
        <dbReference type="ARBA" id="ARBA00022763"/>
    </source>
</evidence>
<reference evidence="16 19" key="3">
    <citation type="submission" date="2020-10" db="EMBL/GenBank/DDBJ databases">
        <title>Ca. Dormibacterota MAGs.</title>
        <authorList>
            <person name="Montgomery K."/>
        </authorList>
    </citation>
    <scope>NUCLEOTIDE SEQUENCE [LARGE SCALE GENOMIC DNA]</scope>
    <source>
        <strain evidence="16">SC8812_S17_18</strain>
    </source>
</reference>
<dbReference type="InterPro" id="IPR039418">
    <property type="entry name" value="LexA-like"/>
</dbReference>
<dbReference type="GO" id="GO:0045892">
    <property type="term" value="P:negative regulation of DNA-templated transcription"/>
    <property type="evidence" value="ECO:0007669"/>
    <property type="project" value="UniProtKB-UniRule"/>
</dbReference>
<dbReference type="FunFam" id="2.10.109.10:FF:000001">
    <property type="entry name" value="LexA repressor"/>
    <property type="match status" value="1"/>
</dbReference>
<dbReference type="InterPro" id="IPR006200">
    <property type="entry name" value="LexA"/>
</dbReference>
<name>A0A2W5ZAF3_9BACT</name>
<evidence type="ECO:0000256" key="10">
    <source>
        <dbReference type="ARBA" id="ARBA00023204"/>
    </source>
</evidence>
<dbReference type="GO" id="GO:0006281">
    <property type="term" value="P:DNA repair"/>
    <property type="evidence" value="ECO:0007669"/>
    <property type="project" value="UniProtKB-UniRule"/>
</dbReference>
<evidence type="ECO:0000259" key="15">
    <source>
        <dbReference type="Pfam" id="PF01726"/>
    </source>
</evidence>
<dbReference type="EC" id="3.4.21.88" evidence="12"/>
<accession>A0A934NAR0</accession>
<dbReference type="GO" id="GO:0003677">
    <property type="term" value="F:DNA binding"/>
    <property type="evidence" value="ECO:0007669"/>
    <property type="project" value="UniProtKB-UniRule"/>
</dbReference>
<dbReference type="GO" id="GO:0004252">
    <property type="term" value="F:serine-type endopeptidase activity"/>
    <property type="evidence" value="ECO:0007669"/>
    <property type="project" value="UniProtKB-UniRule"/>
</dbReference>
<dbReference type="GO" id="GO:0006260">
    <property type="term" value="P:DNA replication"/>
    <property type="evidence" value="ECO:0007669"/>
    <property type="project" value="UniProtKB-UniRule"/>
</dbReference>
<dbReference type="InterPro" id="IPR006197">
    <property type="entry name" value="Peptidase_S24_LexA"/>
</dbReference>
<dbReference type="EMBL" id="QHBU01000074">
    <property type="protein sequence ID" value="PZR82372.1"/>
    <property type="molecule type" value="Genomic_DNA"/>
</dbReference>
<comment type="function">
    <text evidence="12">Represses a number of genes involved in the response to DNA damage (SOS response), including recA and lexA. In the presence of single-stranded DNA, RecA interacts with LexA causing an autocatalytic cleavage which disrupts the DNA-binding part of LexA, leading to derepression of the SOS regulon and eventually DNA repair.</text>
</comment>
<dbReference type="PANTHER" id="PTHR33516:SF2">
    <property type="entry name" value="LEXA REPRESSOR-RELATED"/>
    <property type="match status" value="1"/>
</dbReference>
<keyword evidence="10 12" id="KW-0234">DNA repair</keyword>
<feature type="active site" description="For autocatalytic cleavage activity" evidence="12">
    <location>
        <position position="129"/>
    </location>
</feature>
<dbReference type="InterPro" id="IPR015927">
    <property type="entry name" value="Peptidase_S24_S26A/B/C"/>
</dbReference>
<reference evidence="17" key="2">
    <citation type="submission" date="2018-05" db="EMBL/GenBank/DDBJ databases">
        <authorList>
            <person name="Ferrari B."/>
        </authorList>
    </citation>
    <scope>NUCLEOTIDE SEQUENCE</scope>
    <source>
        <strain evidence="17">RRmetagenome_bin12</strain>
    </source>
</reference>
<comment type="subunit">
    <text evidence="12">Homodimer.</text>
</comment>
<dbReference type="Pfam" id="PF01726">
    <property type="entry name" value="LexA_DNA_bind"/>
    <property type="match status" value="1"/>
</dbReference>
<keyword evidence="4 12" id="KW-0227">DNA damage</keyword>
<dbReference type="Pfam" id="PF00717">
    <property type="entry name" value="Peptidase_S24"/>
    <property type="match status" value="1"/>
</dbReference>
<dbReference type="InterPro" id="IPR006199">
    <property type="entry name" value="LexA_DNA-bd_dom"/>
</dbReference>
<organism evidence="17 18">
    <name type="scientific">Candidatus Aeolococcus gillhamiae</name>
    <dbReference type="NCBI Taxonomy" id="3127015"/>
    <lineage>
        <taxon>Bacteria</taxon>
        <taxon>Bacillati</taxon>
        <taxon>Candidatus Dormiibacterota</taxon>
        <taxon>Candidatus Dormibacteria</taxon>
        <taxon>Candidatus Aeolococcales</taxon>
        <taxon>Candidatus Aeolococcaceae</taxon>
        <taxon>Candidatus Aeolococcus</taxon>
    </lineage>
</organism>
<dbReference type="InterPro" id="IPR036388">
    <property type="entry name" value="WH-like_DNA-bd_sf"/>
</dbReference>
<evidence type="ECO:0000256" key="7">
    <source>
        <dbReference type="ARBA" id="ARBA00023015"/>
    </source>
</evidence>
<evidence type="ECO:0000313" key="18">
    <source>
        <dbReference type="Proteomes" id="UP000248724"/>
    </source>
</evidence>
<evidence type="ECO:0000313" key="19">
    <source>
        <dbReference type="Proteomes" id="UP000606991"/>
    </source>
</evidence>
<evidence type="ECO:0000256" key="2">
    <source>
        <dbReference type="ARBA" id="ARBA00022491"/>
    </source>
</evidence>
<dbReference type="AlphaFoldDB" id="A0A2W5ZAF3"/>
<dbReference type="GO" id="GO:0009432">
    <property type="term" value="P:SOS response"/>
    <property type="evidence" value="ECO:0007669"/>
    <property type="project" value="UniProtKB-UniRule"/>
</dbReference>
<feature type="active site" description="For autocatalytic cleavage activity" evidence="12">
    <location>
        <position position="173"/>
    </location>
</feature>
<comment type="similarity">
    <text evidence="1 12 13">Belongs to the peptidase S24 family.</text>
</comment>
<dbReference type="CDD" id="cd00090">
    <property type="entry name" value="HTH_ARSR"/>
    <property type="match status" value="1"/>
</dbReference>
<keyword evidence="9 12" id="KW-0804">Transcription</keyword>
<evidence type="ECO:0000313" key="17">
    <source>
        <dbReference type="EMBL" id="PZR82372.1"/>
    </source>
</evidence>
<comment type="catalytic activity">
    <reaction evidence="12">
        <text>Hydrolysis of Ala-|-Gly bond in repressor LexA.</text>
        <dbReference type="EC" id="3.4.21.88"/>
    </reaction>
</comment>
<dbReference type="InterPro" id="IPR036286">
    <property type="entry name" value="LexA/Signal_pep-like_sf"/>
</dbReference>
<dbReference type="GO" id="GO:0006508">
    <property type="term" value="P:proteolysis"/>
    <property type="evidence" value="ECO:0007669"/>
    <property type="project" value="InterPro"/>
</dbReference>